<dbReference type="KEGG" id="aper:A0U91_15140"/>
<gene>
    <name evidence="12" type="ORF">A0U91_15140</name>
</gene>
<evidence type="ECO:0000313" key="13">
    <source>
        <dbReference type="Proteomes" id="UP000189055"/>
    </source>
</evidence>
<keyword evidence="4" id="KW-1003">Cell membrane</keyword>
<organism evidence="12 13">
    <name type="scientific">Acetobacter persici</name>
    <dbReference type="NCBI Taxonomy" id="1076596"/>
    <lineage>
        <taxon>Bacteria</taxon>
        <taxon>Pseudomonadati</taxon>
        <taxon>Pseudomonadota</taxon>
        <taxon>Alphaproteobacteria</taxon>
        <taxon>Acetobacterales</taxon>
        <taxon>Acetobacteraceae</taxon>
        <taxon>Acetobacter</taxon>
    </lineage>
</organism>
<keyword evidence="7 10" id="KW-0283">Flagellar rotation</keyword>
<feature type="transmembrane region" description="Helical" evidence="10">
    <location>
        <begin position="29"/>
        <end position="47"/>
    </location>
</feature>
<evidence type="ECO:0000256" key="2">
    <source>
        <dbReference type="ARBA" id="ARBA00004162"/>
    </source>
</evidence>
<evidence type="ECO:0000256" key="9">
    <source>
        <dbReference type="ARBA" id="ARBA00023136"/>
    </source>
</evidence>
<keyword evidence="6 10" id="KW-0812">Transmembrane</keyword>
<comment type="subcellular location">
    <subcellularLocation>
        <location evidence="10">Cell inner membrane</location>
    </subcellularLocation>
    <subcellularLocation>
        <location evidence="2">Cell membrane</location>
        <topology evidence="2">Single-pass membrane protein</topology>
    </subcellularLocation>
</comment>
<evidence type="ECO:0000256" key="5">
    <source>
        <dbReference type="ARBA" id="ARBA00022500"/>
    </source>
</evidence>
<name>A0A1U9LJ80_9PROT</name>
<dbReference type="PANTHER" id="PTHR35091">
    <property type="entry name" value="FLAGELLAR PROTEIN FLIL"/>
    <property type="match status" value="1"/>
</dbReference>
<sequence>MSESISTSEVDDETTSPPLSQKGKSKKKLIILLGAVVLLGAGGYVGWSKNLLPLAGLKKEATKDEKAAHSALTPPVVLSIPSATANLDNGNGRVVYVKMSASVEISGTQNSPELQSRIPEIEDIFQTYLHETRPQDLRGNGFYRLRESLLRRLRADLSPLNVTNLYITEFLTQ</sequence>
<comment type="similarity">
    <text evidence="3 10">Belongs to the FliL family.</text>
</comment>
<reference evidence="12 13" key="1">
    <citation type="submission" date="2016-03" db="EMBL/GenBank/DDBJ databases">
        <title>Acetic acid bacteria sequencing.</title>
        <authorList>
            <person name="Brandt J."/>
            <person name="Jakob F."/>
            <person name="Vogel R.F."/>
        </authorList>
    </citation>
    <scope>NUCLEOTIDE SEQUENCE [LARGE SCALE GENOMIC DNA]</scope>
    <source>
        <strain evidence="12 13">TMW2.1084</strain>
        <plasmid evidence="13">pac1084_1</plasmid>
    </source>
</reference>
<keyword evidence="8 10" id="KW-1133">Transmembrane helix</keyword>
<dbReference type="GO" id="GO:0009425">
    <property type="term" value="C:bacterial-type flagellum basal body"/>
    <property type="evidence" value="ECO:0007669"/>
    <property type="project" value="InterPro"/>
</dbReference>
<keyword evidence="12" id="KW-0614">Plasmid</keyword>
<evidence type="ECO:0000256" key="10">
    <source>
        <dbReference type="RuleBase" id="RU364125"/>
    </source>
</evidence>
<evidence type="ECO:0000256" key="8">
    <source>
        <dbReference type="ARBA" id="ARBA00022989"/>
    </source>
</evidence>
<evidence type="ECO:0000256" key="7">
    <source>
        <dbReference type="ARBA" id="ARBA00022779"/>
    </source>
</evidence>
<dbReference type="GO" id="GO:0071978">
    <property type="term" value="P:bacterial-type flagellum-dependent swarming motility"/>
    <property type="evidence" value="ECO:0007669"/>
    <property type="project" value="TreeGrafter"/>
</dbReference>
<dbReference type="PANTHER" id="PTHR35091:SF2">
    <property type="entry name" value="FLAGELLAR PROTEIN FLIL"/>
    <property type="match status" value="1"/>
</dbReference>
<dbReference type="EMBL" id="CP014688">
    <property type="protein sequence ID" value="AQT06350.1"/>
    <property type="molecule type" value="Genomic_DNA"/>
</dbReference>
<evidence type="ECO:0000256" key="4">
    <source>
        <dbReference type="ARBA" id="ARBA00022475"/>
    </source>
</evidence>
<evidence type="ECO:0000256" key="6">
    <source>
        <dbReference type="ARBA" id="ARBA00022692"/>
    </source>
</evidence>
<accession>A0A1U9LJ80</accession>
<evidence type="ECO:0000256" key="11">
    <source>
        <dbReference type="SAM" id="MobiDB-lite"/>
    </source>
</evidence>
<keyword evidence="9 10" id="KW-0472">Membrane</keyword>
<evidence type="ECO:0000313" key="12">
    <source>
        <dbReference type="EMBL" id="AQT06350.1"/>
    </source>
</evidence>
<geneLocation type="plasmid" evidence="13">
    <name>pac1084_1</name>
</geneLocation>
<keyword evidence="5 10" id="KW-0145">Chemotaxis</keyword>
<feature type="region of interest" description="Disordered" evidence="11">
    <location>
        <begin position="1"/>
        <end position="22"/>
    </location>
</feature>
<dbReference type="AlphaFoldDB" id="A0A1U9LJ80"/>
<evidence type="ECO:0000256" key="3">
    <source>
        <dbReference type="ARBA" id="ARBA00008281"/>
    </source>
</evidence>
<protein>
    <recommendedName>
        <fullName evidence="10">Flagellar protein FliL</fullName>
    </recommendedName>
</protein>
<proteinExistence type="inferred from homology"/>
<evidence type="ECO:0000256" key="1">
    <source>
        <dbReference type="ARBA" id="ARBA00002254"/>
    </source>
</evidence>
<dbReference type="Pfam" id="PF03748">
    <property type="entry name" value="FliL"/>
    <property type="match status" value="1"/>
</dbReference>
<dbReference type="Proteomes" id="UP000189055">
    <property type="component" value="Plasmid pAC1084_1"/>
</dbReference>
<comment type="function">
    <text evidence="1 10">Controls the rotational direction of flagella during chemotaxis.</text>
</comment>
<keyword evidence="10" id="KW-0997">Cell inner membrane</keyword>
<dbReference type="InterPro" id="IPR005503">
    <property type="entry name" value="FliL"/>
</dbReference>
<dbReference type="GO" id="GO:0005886">
    <property type="term" value="C:plasma membrane"/>
    <property type="evidence" value="ECO:0007669"/>
    <property type="project" value="UniProtKB-SubCell"/>
</dbReference>
<dbReference type="RefSeq" id="WP_077931979.1">
    <property type="nucleotide sequence ID" value="NZ_CP014688.1"/>
</dbReference>
<dbReference type="GO" id="GO:0006935">
    <property type="term" value="P:chemotaxis"/>
    <property type="evidence" value="ECO:0007669"/>
    <property type="project" value="UniProtKB-KW"/>
</dbReference>